<dbReference type="Gene3D" id="1.10.30.50">
    <property type="match status" value="1"/>
</dbReference>
<dbReference type="Pfam" id="PF01844">
    <property type="entry name" value="HNH"/>
    <property type="match status" value="1"/>
</dbReference>
<proteinExistence type="inferred from homology"/>
<dbReference type="GO" id="GO:0005829">
    <property type="term" value="C:cytosol"/>
    <property type="evidence" value="ECO:0007669"/>
    <property type="project" value="TreeGrafter"/>
</dbReference>
<evidence type="ECO:0000313" key="7">
    <source>
        <dbReference type="Proteomes" id="UP001167919"/>
    </source>
</evidence>
<evidence type="ECO:0000313" key="6">
    <source>
        <dbReference type="EMBL" id="MDN6899565.1"/>
    </source>
</evidence>
<evidence type="ECO:0000259" key="5">
    <source>
        <dbReference type="SMART" id="SM00507"/>
    </source>
</evidence>
<dbReference type="EMBL" id="SDWY01000001">
    <property type="protein sequence ID" value="MDN6899565.1"/>
    <property type="molecule type" value="Genomic_DNA"/>
</dbReference>
<dbReference type="InterPro" id="IPR002711">
    <property type="entry name" value="HNH"/>
</dbReference>
<feature type="domain" description="HNH nuclease" evidence="5">
    <location>
        <begin position="70"/>
        <end position="126"/>
    </location>
</feature>
<dbReference type="SMART" id="SM00507">
    <property type="entry name" value="HNHc"/>
    <property type="match status" value="1"/>
</dbReference>
<organism evidence="6 7">
    <name type="scientific">Oenococcus sicerae</name>
    <dbReference type="NCBI Taxonomy" id="2203724"/>
    <lineage>
        <taxon>Bacteria</taxon>
        <taxon>Bacillati</taxon>
        <taxon>Bacillota</taxon>
        <taxon>Bacilli</taxon>
        <taxon>Lactobacillales</taxon>
        <taxon>Lactobacillaceae</taxon>
        <taxon>Oenococcus</taxon>
    </lineage>
</organism>
<dbReference type="Proteomes" id="UP001167919">
    <property type="component" value="Unassembled WGS sequence"/>
</dbReference>
<dbReference type="GO" id="GO:0016787">
    <property type="term" value="F:hydrolase activity"/>
    <property type="evidence" value="ECO:0007669"/>
    <property type="project" value="UniProtKB-KW"/>
</dbReference>
<reference evidence="6" key="1">
    <citation type="submission" date="2019-01" db="EMBL/GenBank/DDBJ databases">
        <title>Oenococcus sicerae UCMA17102.</title>
        <authorList>
            <person name="Cousin F.J."/>
            <person name="Le Guellec R."/>
            <person name="Cretenet M."/>
        </authorList>
    </citation>
    <scope>NUCLEOTIDE SEQUENCE</scope>
    <source>
        <strain evidence="6">UCMA17102</strain>
    </source>
</reference>
<evidence type="ECO:0000256" key="3">
    <source>
        <dbReference type="ARBA" id="ARBA00038412"/>
    </source>
</evidence>
<dbReference type="PANTHER" id="PTHR41286">
    <property type="entry name" value="HNH NUCLEASE YAJD-RELATED"/>
    <property type="match status" value="1"/>
</dbReference>
<dbReference type="GO" id="GO:0008270">
    <property type="term" value="F:zinc ion binding"/>
    <property type="evidence" value="ECO:0007669"/>
    <property type="project" value="InterPro"/>
</dbReference>
<protein>
    <recommendedName>
        <fullName evidence="4">Putative HNH nuclease YajD</fullName>
    </recommendedName>
</protein>
<evidence type="ECO:0000256" key="4">
    <source>
        <dbReference type="ARBA" id="ARBA00040194"/>
    </source>
</evidence>
<evidence type="ECO:0000256" key="1">
    <source>
        <dbReference type="ARBA" id="ARBA00022722"/>
    </source>
</evidence>
<comment type="similarity">
    <text evidence="3">Belongs to the HNH nuclease family.</text>
</comment>
<keyword evidence="1" id="KW-0540">Nuclease</keyword>
<dbReference type="AlphaFoldDB" id="A0AAJ1RAX3"/>
<evidence type="ECO:0000256" key="2">
    <source>
        <dbReference type="ARBA" id="ARBA00022801"/>
    </source>
</evidence>
<dbReference type="PANTHER" id="PTHR41286:SF1">
    <property type="entry name" value="HNH NUCLEASE YAJD-RELATED"/>
    <property type="match status" value="1"/>
</dbReference>
<dbReference type="GO" id="GO:0003676">
    <property type="term" value="F:nucleic acid binding"/>
    <property type="evidence" value="ECO:0007669"/>
    <property type="project" value="InterPro"/>
</dbReference>
<accession>A0AAJ1RAX3</accession>
<dbReference type="CDD" id="cd00085">
    <property type="entry name" value="HNHc"/>
    <property type="match status" value="1"/>
</dbReference>
<gene>
    <name evidence="6" type="ORF">EVC35_00895</name>
</gene>
<name>A0AAJ1RAX3_9LACO</name>
<keyword evidence="2" id="KW-0378">Hydrolase</keyword>
<dbReference type="InterPro" id="IPR003615">
    <property type="entry name" value="HNH_nuc"/>
</dbReference>
<comment type="caution">
    <text evidence="6">The sequence shown here is derived from an EMBL/GenBank/DDBJ whole genome shotgun (WGS) entry which is preliminary data.</text>
</comment>
<dbReference type="GO" id="GO:0004519">
    <property type="term" value="F:endonuclease activity"/>
    <property type="evidence" value="ECO:0007669"/>
    <property type="project" value="UniProtKB-KW"/>
</dbReference>
<keyword evidence="6" id="KW-0255">Endonuclease</keyword>
<sequence length="170" mass="19980">MLNTQTDSRELHMCYEQGCHRLVPKGTDYCSLHAELHPQRQRDKYVDRHYNDQRKHTARIKFYHSKEWSTLRQAVLSRDNHLCQYCLARGDITVGNIVDHIVPALYDPLLAKDEHNLVTCCRLCHQHKTDWEYTYYFLDGHKTLNADAVEINDVSLLDKLINQTNLSAQN</sequence>